<evidence type="ECO:0000313" key="2">
    <source>
        <dbReference type="EMBL" id="MDK9581107.1"/>
    </source>
</evidence>
<reference evidence="2 3" key="1">
    <citation type="submission" date="2023-06" db="EMBL/GenBank/DDBJ databases">
        <title>Antibody response to the Sneathia vaginalis cytopathogenic toxin A during pregnancy.</title>
        <authorList>
            <person name="Mccoy Z.T."/>
            <person name="Serrano M.G."/>
            <person name="Spaine K."/>
            <person name="Edwards D.J."/>
            <person name="Buck G.A."/>
            <person name="Jefferson K."/>
        </authorList>
    </citation>
    <scope>NUCLEOTIDE SEQUENCE [LARGE SCALE GENOMIC DNA]</scope>
    <source>
        <strain evidence="2 3">CCUG 42621</strain>
    </source>
</reference>
<evidence type="ECO:0000313" key="3">
    <source>
        <dbReference type="Proteomes" id="UP001225134"/>
    </source>
</evidence>
<dbReference type="EMBL" id="JASSPP010000011">
    <property type="protein sequence ID" value="MDK9581107.1"/>
    <property type="molecule type" value="Genomic_DNA"/>
</dbReference>
<keyword evidence="1" id="KW-1133">Transmembrane helix</keyword>
<feature type="transmembrane region" description="Helical" evidence="1">
    <location>
        <begin position="15"/>
        <end position="32"/>
    </location>
</feature>
<name>A0ABT7HKP0_9FUSO</name>
<protein>
    <submittedName>
        <fullName evidence="2">Uncharacterized protein</fullName>
    </submittedName>
</protein>
<dbReference type="Proteomes" id="UP001225134">
    <property type="component" value="Unassembled WGS sequence"/>
</dbReference>
<gene>
    <name evidence="2" type="ORF">QQA45_06325</name>
</gene>
<comment type="caution">
    <text evidence="2">The sequence shown here is derived from an EMBL/GenBank/DDBJ whole genome shotgun (WGS) entry which is preliminary data.</text>
</comment>
<evidence type="ECO:0000256" key="1">
    <source>
        <dbReference type="SAM" id="Phobius"/>
    </source>
</evidence>
<keyword evidence="1" id="KW-0472">Membrane</keyword>
<proteinExistence type="predicted"/>
<keyword evidence="1" id="KW-0812">Transmembrane</keyword>
<organism evidence="2 3">
    <name type="scientific">Sneathia sanguinegens</name>
    <dbReference type="NCBI Taxonomy" id="40543"/>
    <lineage>
        <taxon>Bacteria</taxon>
        <taxon>Fusobacteriati</taxon>
        <taxon>Fusobacteriota</taxon>
        <taxon>Fusobacteriia</taxon>
        <taxon>Fusobacteriales</taxon>
        <taxon>Leptotrichiaceae</taxon>
        <taxon>Sneathia</taxon>
    </lineage>
</organism>
<keyword evidence="3" id="KW-1185">Reference proteome</keyword>
<dbReference type="RefSeq" id="WP_285153403.1">
    <property type="nucleotide sequence ID" value="NZ_JASSPP010000011.1"/>
</dbReference>
<sequence>MFIINNVINKDFKKVIIYTTLIFLINILNIIFKYYSELFIEIYTEEQRIKFINKCSVKIIGQKIVYS</sequence>
<accession>A0ABT7HKP0</accession>